<reference evidence="1 2" key="1">
    <citation type="submission" date="2016-10" db="EMBL/GenBank/DDBJ databases">
        <title>Draft genome sequences of four alkaliphilic bacteria belonging to the Anaerobacillus genus.</title>
        <authorList>
            <person name="Bassil N.M."/>
            <person name="Lloyd J.R."/>
        </authorList>
    </citation>
    <scope>NUCLEOTIDE SEQUENCE [LARGE SCALE GENOMIC DNA]</scope>
    <source>
        <strain evidence="1 2">DSM 15340</strain>
    </source>
</reference>
<evidence type="ECO:0000313" key="1">
    <source>
        <dbReference type="EMBL" id="OIJ12619.1"/>
    </source>
</evidence>
<dbReference type="RefSeq" id="WP_071313317.1">
    <property type="nucleotide sequence ID" value="NZ_MLQQ01000019.1"/>
</dbReference>
<name>A0A1S2LJB4_9BACI</name>
<gene>
    <name evidence="1" type="ORF">BKP35_10550</name>
</gene>
<comment type="caution">
    <text evidence="1">The sequence shown here is derived from an EMBL/GenBank/DDBJ whole genome shotgun (WGS) entry which is preliminary data.</text>
</comment>
<proteinExistence type="predicted"/>
<organism evidence="1 2">
    <name type="scientific">Anaerobacillus arseniciselenatis</name>
    <dbReference type="NCBI Taxonomy" id="85682"/>
    <lineage>
        <taxon>Bacteria</taxon>
        <taxon>Bacillati</taxon>
        <taxon>Bacillota</taxon>
        <taxon>Bacilli</taxon>
        <taxon>Bacillales</taxon>
        <taxon>Bacillaceae</taxon>
        <taxon>Anaerobacillus</taxon>
    </lineage>
</organism>
<protein>
    <submittedName>
        <fullName evidence="1">Uncharacterized protein</fullName>
    </submittedName>
</protein>
<dbReference type="EMBL" id="MLQQ01000019">
    <property type="protein sequence ID" value="OIJ12619.1"/>
    <property type="molecule type" value="Genomic_DNA"/>
</dbReference>
<dbReference type="Proteomes" id="UP000180098">
    <property type="component" value="Unassembled WGS sequence"/>
</dbReference>
<sequence>MTSEKDKEIERLTRAIKFEKDDSLKEKYIKRKVAIENGEIIIKEKDSFENMKYQRPIKNMNVASG</sequence>
<accession>A0A1S2LJB4</accession>
<keyword evidence="2" id="KW-1185">Reference proteome</keyword>
<evidence type="ECO:0000313" key="2">
    <source>
        <dbReference type="Proteomes" id="UP000180098"/>
    </source>
</evidence>
<dbReference type="AlphaFoldDB" id="A0A1S2LJB4"/>